<feature type="signal peptide" evidence="1">
    <location>
        <begin position="1"/>
        <end position="18"/>
    </location>
</feature>
<reference evidence="2 3" key="1">
    <citation type="submission" date="2012-10" db="EMBL/GenBank/DDBJ databases">
        <title>Genome sequencing and analysis of entomopathogenic fungi Beauveria bassiana D1-5.</title>
        <authorList>
            <person name="Li Q."/>
            <person name="Wang L."/>
            <person name="Zhang Z."/>
            <person name="Wang Q."/>
            <person name="Ren J."/>
            <person name="Wang M."/>
            <person name="Xu W."/>
            <person name="Wang J."/>
            <person name="Lu Y."/>
            <person name="Du Q."/>
            <person name="Sun Z."/>
        </authorList>
    </citation>
    <scope>NUCLEOTIDE SEQUENCE [LARGE SCALE GENOMIC DNA]</scope>
    <source>
        <strain evidence="2 3">D1-5</strain>
    </source>
</reference>
<dbReference type="InterPro" id="IPR021054">
    <property type="entry name" value="Cell_wall_mannoprotein_1"/>
</dbReference>
<dbReference type="GO" id="GO:0005576">
    <property type="term" value="C:extracellular region"/>
    <property type="evidence" value="ECO:0007669"/>
    <property type="project" value="TreeGrafter"/>
</dbReference>
<evidence type="ECO:0000313" key="2">
    <source>
        <dbReference type="EMBL" id="KGQ06543.1"/>
    </source>
</evidence>
<evidence type="ECO:0008006" key="4">
    <source>
        <dbReference type="Google" id="ProtNLM"/>
    </source>
</evidence>
<evidence type="ECO:0000256" key="1">
    <source>
        <dbReference type="SAM" id="SignalP"/>
    </source>
</evidence>
<comment type="caution">
    <text evidence="2">The sequence shown here is derived from an EMBL/GenBank/DDBJ whole genome shotgun (WGS) entry which is preliminary data.</text>
</comment>
<dbReference type="PANTHER" id="PTHR38123">
    <property type="entry name" value="CELL WALL SERINE-THREONINE-RICH GALACTOMANNOPROTEIN MP1 (AFU_ORTHOLOGUE AFUA_4G03240)"/>
    <property type="match status" value="1"/>
</dbReference>
<dbReference type="EMBL" id="ANFO01000801">
    <property type="protein sequence ID" value="KGQ06543.1"/>
    <property type="molecule type" value="Genomic_DNA"/>
</dbReference>
<sequence length="178" mass="18954">MKFSVQLALACFSAGVLSNVTPRHPTTTIQNVIGECQTGVDNLDTECKAYDGGDTSLLQKTATTLVDIVVRGNTEISLQPSLSLSATLELTTTVTTFIDHVKILTETLKSKRDVVKAALKCGLVRENIDVINTAAGTFIETVVGKCNPLAQGVAEQKAQTLQALLSGCKEYYSTSNCP</sequence>
<dbReference type="Pfam" id="PF12296">
    <property type="entry name" value="HsbA"/>
    <property type="match status" value="1"/>
</dbReference>
<evidence type="ECO:0000313" key="3">
    <source>
        <dbReference type="Proteomes" id="UP000030106"/>
    </source>
</evidence>
<feature type="chain" id="PRO_5001995522" description="Cell wall galactomannoprotein" evidence="1">
    <location>
        <begin position="19"/>
        <end position="178"/>
    </location>
</feature>
<dbReference type="STRING" id="1245745.A0A0A2VG49"/>
<accession>A0A0A2VG49</accession>
<dbReference type="PANTHER" id="PTHR38123:SF6">
    <property type="entry name" value="CELL WALL SERINE-THREONINE-RICH GALACTOMANNOPROTEIN MP1 (AFU_ORTHOLOGUE AFUA_4G03240)"/>
    <property type="match status" value="1"/>
</dbReference>
<dbReference type="AlphaFoldDB" id="A0A0A2VG49"/>
<protein>
    <recommendedName>
        <fullName evidence="4">Cell wall galactomannoprotein</fullName>
    </recommendedName>
</protein>
<name>A0A0A2VG49_BEABA</name>
<proteinExistence type="predicted"/>
<dbReference type="Proteomes" id="UP000030106">
    <property type="component" value="Unassembled WGS sequence"/>
</dbReference>
<dbReference type="OrthoDB" id="2422134at2759"/>
<dbReference type="Gene3D" id="1.20.1280.140">
    <property type="match status" value="1"/>
</dbReference>
<keyword evidence="1" id="KW-0732">Signal</keyword>
<dbReference type="HOGENOM" id="CLU_082452_2_0_1"/>
<organism evidence="2 3">
    <name type="scientific">Beauveria bassiana D1-5</name>
    <dbReference type="NCBI Taxonomy" id="1245745"/>
    <lineage>
        <taxon>Eukaryota</taxon>
        <taxon>Fungi</taxon>
        <taxon>Dikarya</taxon>
        <taxon>Ascomycota</taxon>
        <taxon>Pezizomycotina</taxon>
        <taxon>Sordariomycetes</taxon>
        <taxon>Hypocreomycetidae</taxon>
        <taxon>Hypocreales</taxon>
        <taxon>Cordycipitaceae</taxon>
        <taxon>Beauveria</taxon>
    </lineage>
</organism>
<gene>
    <name evidence="2" type="ORF">BBAD15_g8129</name>
</gene>